<proteinExistence type="predicted"/>
<gene>
    <name evidence="3" type="ORF">SCHCODRAFT_52606</name>
</gene>
<feature type="region of interest" description="Disordered" evidence="1">
    <location>
        <begin position="1"/>
        <end position="22"/>
    </location>
</feature>
<dbReference type="InParanoid" id="D8PZC1"/>
<dbReference type="OMA" id="QTRIWAD"/>
<organism evidence="4">
    <name type="scientific">Schizophyllum commune (strain H4-8 / FGSC 9210)</name>
    <name type="common">Split gill fungus</name>
    <dbReference type="NCBI Taxonomy" id="578458"/>
    <lineage>
        <taxon>Eukaryota</taxon>
        <taxon>Fungi</taxon>
        <taxon>Dikarya</taxon>
        <taxon>Basidiomycota</taxon>
        <taxon>Agaricomycotina</taxon>
        <taxon>Agaricomycetes</taxon>
        <taxon>Agaricomycetidae</taxon>
        <taxon>Agaricales</taxon>
        <taxon>Schizophyllaceae</taxon>
        <taxon>Schizophyllum</taxon>
    </lineage>
</organism>
<dbReference type="HOGENOM" id="CLU_033082_3_2_1"/>
<feature type="compositionally biased region" description="Basic and acidic residues" evidence="1">
    <location>
        <begin position="1"/>
        <end position="18"/>
    </location>
</feature>
<dbReference type="InterPro" id="IPR000210">
    <property type="entry name" value="BTB/POZ_dom"/>
</dbReference>
<sequence>MAESPAEHRPPKRTRTEDANAGPISRSKKIWFDDGNLIVQAEQTQFRVHKGVLAKHSIFFRDLKDVPQPDTTDALVDGCPVVVLQDEAEAVEYMLVVIYDTCVAYAGRFRTLKELSWALQMGHKYLIPALFNNAAERLQVYFPCTLKNWPSAVDQLELREDEDRFDCIIYELYNIVKRVGLHRSLPALCFHYTDLRTLVSFSARYCGRMALEAEDRITLLLGRARILHAQMDYSLQWLRSSWDNPQCSTRKVCRQARCDELEKCLKYGSIVLEEWSTFSGVRKLCSSCEEKSKAVHDDGRRRFWDDLPAFFDLRPWNELTDFKMGDWYVHDRSRVGHLSRCARPRARRNLDIAACLPVEVMLQPIHIL</sequence>
<evidence type="ECO:0000313" key="4">
    <source>
        <dbReference type="Proteomes" id="UP000007431"/>
    </source>
</evidence>
<dbReference type="PROSITE" id="PS50097">
    <property type="entry name" value="BTB"/>
    <property type="match status" value="1"/>
</dbReference>
<dbReference type="Pfam" id="PF00651">
    <property type="entry name" value="BTB"/>
    <property type="match status" value="1"/>
</dbReference>
<dbReference type="eggNOG" id="ENOG502R07X">
    <property type="taxonomic scope" value="Eukaryota"/>
</dbReference>
<reference evidence="3 4" key="1">
    <citation type="journal article" date="2010" name="Nat. Biotechnol.">
        <title>Genome sequence of the model mushroom Schizophyllum commune.</title>
        <authorList>
            <person name="Ohm R.A."/>
            <person name="de Jong J.F."/>
            <person name="Lugones L.G."/>
            <person name="Aerts A."/>
            <person name="Kothe E."/>
            <person name="Stajich J.E."/>
            <person name="de Vries R.P."/>
            <person name="Record E."/>
            <person name="Levasseur A."/>
            <person name="Baker S.E."/>
            <person name="Bartholomew K.A."/>
            <person name="Coutinho P.M."/>
            <person name="Erdmann S."/>
            <person name="Fowler T.J."/>
            <person name="Gathman A.C."/>
            <person name="Lombard V."/>
            <person name="Henrissat B."/>
            <person name="Knabe N."/>
            <person name="Kuees U."/>
            <person name="Lilly W.W."/>
            <person name="Lindquist E."/>
            <person name="Lucas S."/>
            <person name="Magnuson J.K."/>
            <person name="Piumi F."/>
            <person name="Raudaskoski M."/>
            <person name="Salamov A."/>
            <person name="Schmutz J."/>
            <person name="Schwarze F.W.M.R."/>
            <person name="vanKuyk P.A."/>
            <person name="Horton J.S."/>
            <person name="Grigoriev I.V."/>
            <person name="Woesten H.A.B."/>
        </authorList>
    </citation>
    <scope>NUCLEOTIDE SEQUENCE [LARGE SCALE GENOMIC DNA]</scope>
    <source>
        <strain evidence="4">H4-8 / FGSC 9210</strain>
    </source>
</reference>
<feature type="domain" description="BTB" evidence="2">
    <location>
        <begin position="33"/>
        <end position="107"/>
    </location>
</feature>
<evidence type="ECO:0000259" key="2">
    <source>
        <dbReference type="PROSITE" id="PS50097"/>
    </source>
</evidence>
<keyword evidence="4" id="KW-1185">Reference proteome</keyword>
<dbReference type="VEuPathDB" id="FungiDB:SCHCODRAFT_01212072"/>
<name>D8PZC1_SCHCM</name>
<evidence type="ECO:0000313" key="3">
    <source>
        <dbReference type="EMBL" id="EFI98839.1"/>
    </source>
</evidence>
<dbReference type="Gene3D" id="3.30.710.10">
    <property type="entry name" value="Potassium Channel Kv1.1, Chain A"/>
    <property type="match status" value="1"/>
</dbReference>
<evidence type="ECO:0000256" key="1">
    <source>
        <dbReference type="SAM" id="MobiDB-lite"/>
    </source>
</evidence>
<dbReference type="InterPro" id="IPR011333">
    <property type="entry name" value="SKP1/BTB/POZ_sf"/>
</dbReference>
<dbReference type="AlphaFoldDB" id="D8PZC1"/>
<dbReference type="EMBL" id="GL377304">
    <property type="protein sequence ID" value="EFI98839.1"/>
    <property type="molecule type" value="Genomic_DNA"/>
</dbReference>
<protein>
    <recommendedName>
        <fullName evidence="2">BTB domain-containing protein</fullName>
    </recommendedName>
</protein>
<dbReference type="Proteomes" id="UP000007431">
    <property type="component" value="Unassembled WGS sequence"/>
</dbReference>
<accession>D8PZC1</accession>